<keyword evidence="8" id="KW-1015">Disulfide bond</keyword>
<dbReference type="GO" id="GO:0030058">
    <property type="term" value="F:aliphatic amine dehydrogenase activity"/>
    <property type="evidence" value="ECO:0007669"/>
    <property type="project" value="InterPro"/>
</dbReference>
<dbReference type="OrthoDB" id="185182at2"/>
<evidence type="ECO:0000313" key="10">
    <source>
        <dbReference type="Proteomes" id="UP000675920"/>
    </source>
</evidence>
<evidence type="ECO:0000313" key="11">
    <source>
        <dbReference type="RefSeq" id="WP_051378723.1"/>
    </source>
</evidence>
<dbReference type="AlphaFoldDB" id="A0A8B6X9Q5"/>
<evidence type="ECO:0000256" key="5">
    <source>
        <dbReference type="ARBA" id="ARBA00022764"/>
    </source>
</evidence>
<accession>A0A8B6X9Q5</accession>
<protein>
    <submittedName>
        <fullName evidence="11">Amine dehydrogenase large subunit</fullName>
    </submittedName>
</protein>
<reference evidence="11" key="1">
    <citation type="journal article" date="1998" name="J. Mol. Biol.">
        <title>Refined crystal structure of methylamine dehydrogenase from Paracoccus denitrificans at 1.75 A resolution.</title>
        <authorList>
            <person name="Chen L."/>
            <person name="Doi M."/>
            <person name="Durley R.C."/>
            <person name="Chistoserdov A.Y."/>
            <person name="Lidstrom M.E."/>
            <person name="Davidson V.L."/>
            <person name="Mathews F.S."/>
        </authorList>
    </citation>
    <scope>NUCLEOTIDE SEQUENCE</scope>
</reference>
<dbReference type="SUPFAM" id="SSF50969">
    <property type="entry name" value="YVTN repeat-like/Quinoprotein amine dehydrogenase"/>
    <property type="match status" value="1"/>
</dbReference>
<sequence length="393" mass="42183">MPNTPRRGGRPALARLVRFLLAAGLAGAALSGRAFEPETIDIATLSGDASQRLWLPDAVLSHIADGRLLVVDGASMKVAATVGAGMSGQYTLSPDRGELYVATTYHSRVDHGERSDVLSILDASTLRYKGEVVLPPKHAQAIAVRGLLRTTASGRYALVYNATPATSVTIVDLPARAVLGEIPTPGCWALFPAQSVERRFATLCGDGRLLTVDFDEAGKPVRQARGDKVFDPDTDPLYTGAEQLGDDYLFVSFHGKAQRINVAGETARPVEAPWSLLDARDAKQGWRPGGYQFYAVHAQSNRLYIGMHPKGADGTHKNPAKEIWVFDLATRKRLQRLPGFNATALGVTRTPQPTLYVLDGATTDLVRVSLDGKPRETGRLKAAVEAPAVVGVN</sequence>
<feature type="signal peptide" evidence="9">
    <location>
        <begin position="1"/>
        <end position="28"/>
    </location>
</feature>
<feature type="chain" id="PRO_5034733109" evidence="9">
    <location>
        <begin position="29"/>
        <end position="393"/>
    </location>
</feature>
<keyword evidence="7" id="KW-0560">Oxidoreductase</keyword>
<proteinExistence type="inferred from homology"/>
<feature type="disulfide bond" evidence="8">
    <location>
        <begin position="187"/>
        <end position="204"/>
    </location>
</feature>
<dbReference type="Proteomes" id="UP000675920">
    <property type="component" value="Unplaced"/>
</dbReference>
<dbReference type="Gene3D" id="2.130.10.10">
    <property type="entry name" value="YVTN repeat-like/Quinoprotein amine dehydrogenase"/>
    <property type="match status" value="1"/>
</dbReference>
<dbReference type="Pfam" id="PF06433">
    <property type="entry name" value="Me-amine-dh_H"/>
    <property type="match status" value="1"/>
</dbReference>
<keyword evidence="4 9" id="KW-0732">Signal</keyword>
<evidence type="ECO:0000256" key="4">
    <source>
        <dbReference type="ARBA" id="ARBA00022729"/>
    </source>
</evidence>
<keyword evidence="6" id="KW-0249">Electron transport</keyword>
<name>A0A8B6X9Q5_9BURK</name>
<evidence type="ECO:0000256" key="6">
    <source>
        <dbReference type="ARBA" id="ARBA00022982"/>
    </source>
</evidence>
<dbReference type="InterPro" id="IPR015943">
    <property type="entry name" value="WD40/YVTN_repeat-like_dom_sf"/>
</dbReference>
<evidence type="ECO:0000256" key="8">
    <source>
        <dbReference type="PIRSR" id="PIRSR609451-50"/>
    </source>
</evidence>
<dbReference type="RefSeq" id="WP_051378723.1">
    <property type="nucleotide sequence ID" value="NZ_AXWS01000013.1"/>
</dbReference>
<keyword evidence="5" id="KW-0574">Periplasm</keyword>
<keyword evidence="3" id="KW-0813">Transport</keyword>
<keyword evidence="10" id="KW-1185">Reference proteome</keyword>
<comment type="subcellular location">
    <subcellularLocation>
        <location evidence="1">Periplasm</location>
    </subcellularLocation>
</comment>
<comment type="similarity">
    <text evidence="2">Belongs to the aromatic amine dehydrogenase heavy chain family.</text>
</comment>
<evidence type="ECO:0000256" key="7">
    <source>
        <dbReference type="ARBA" id="ARBA00023002"/>
    </source>
</evidence>
<dbReference type="InterPro" id="IPR009451">
    <property type="entry name" value="Metamine_DH_Hvc"/>
</dbReference>
<dbReference type="GO" id="GO:0042597">
    <property type="term" value="C:periplasmic space"/>
    <property type="evidence" value="ECO:0007669"/>
    <property type="project" value="UniProtKB-SubCell"/>
</dbReference>
<evidence type="ECO:0000256" key="9">
    <source>
        <dbReference type="SAM" id="SignalP"/>
    </source>
</evidence>
<evidence type="ECO:0000256" key="1">
    <source>
        <dbReference type="ARBA" id="ARBA00004418"/>
    </source>
</evidence>
<dbReference type="InterPro" id="IPR011044">
    <property type="entry name" value="Quino_amine_DH_bsu"/>
</dbReference>
<reference evidence="11" key="2">
    <citation type="submission" date="2025-08" db="UniProtKB">
        <authorList>
            <consortium name="RefSeq"/>
        </authorList>
    </citation>
    <scope>IDENTIFICATION</scope>
</reference>
<evidence type="ECO:0000256" key="2">
    <source>
        <dbReference type="ARBA" id="ARBA00010548"/>
    </source>
</evidence>
<organism evidence="10 11">
    <name type="scientific">Derxia gummosa DSM 723</name>
    <dbReference type="NCBI Taxonomy" id="1121388"/>
    <lineage>
        <taxon>Bacteria</taxon>
        <taxon>Pseudomonadati</taxon>
        <taxon>Pseudomonadota</taxon>
        <taxon>Betaproteobacteria</taxon>
        <taxon>Burkholderiales</taxon>
        <taxon>Alcaligenaceae</taxon>
        <taxon>Derxia</taxon>
    </lineage>
</organism>
<evidence type="ECO:0000256" key="3">
    <source>
        <dbReference type="ARBA" id="ARBA00022448"/>
    </source>
</evidence>